<dbReference type="EC" id="3.2.1.21" evidence="3"/>
<evidence type="ECO:0000256" key="5">
    <source>
        <dbReference type="ARBA" id="ARBA00022801"/>
    </source>
</evidence>
<feature type="domain" description="Fibronectin type III-like" evidence="8">
    <location>
        <begin position="640"/>
        <end position="709"/>
    </location>
</feature>
<dbReference type="PRINTS" id="PR00133">
    <property type="entry name" value="GLHYDRLASE3"/>
</dbReference>
<comment type="similarity">
    <text evidence="2 7">Belongs to the glycosyl hydrolase 3 family.</text>
</comment>
<dbReference type="PANTHER" id="PTHR30620">
    <property type="entry name" value="PERIPLASMIC BETA-GLUCOSIDASE-RELATED"/>
    <property type="match status" value="1"/>
</dbReference>
<dbReference type="InterPro" id="IPR001764">
    <property type="entry name" value="Glyco_hydro_3_N"/>
</dbReference>
<evidence type="ECO:0000256" key="7">
    <source>
        <dbReference type="RuleBase" id="RU361161"/>
    </source>
</evidence>
<dbReference type="RefSeq" id="WP_126779282.1">
    <property type="nucleotide sequence ID" value="NZ_NGJU01000008.1"/>
</dbReference>
<organism evidence="9 10">
    <name type="scientific">Vagococcus salmoninarum</name>
    <dbReference type="NCBI Taxonomy" id="2739"/>
    <lineage>
        <taxon>Bacteria</taxon>
        <taxon>Bacillati</taxon>
        <taxon>Bacillota</taxon>
        <taxon>Bacilli</taxon>
        <taxon>Lactobacillales</taxon>
        <taxon>Enterococcaceae</taxon>
        <taxon>Vagococcus</taxon>
    </lineage>
</organism>
<dbReference type="InterPro" id="IPR026891">
    <property type="entry name" value="Fn3-like"/>
</dbReference>
<keyword evidence="4" id="KW-0732">Signal</keyword>
<dbReference type="Pfam" id="PF01915">
    <property type="entry name" value="Glyco_hydro_3_C"/>
    <property type="match status" value="1"/>
</dbReference>
<dbReference type="AlphaFoldDB" id="A0A429ZQW4"/>
<dbReference type="GeneID" id="98568006"/>
<dbReference type="PROSITE" id="PS00775">
    <property type="entry name" value="GLYCOSYL_HYDROL_F3"/>
    <property type="match status" value="1"/>
</dbReference>
<protein>
    <recommendedName>
        <fullName evidence="3">beta-glucosidase</fullName>
        <ecNumber evidence="3">3.2.1.21</ecNumber>
    </recommendedName>
</protein>
<dbReference type="Proteomes" id="UP000287239">
    <property type="component" value="Unassembled WGS sequence"/>
</dbReference>
<evidence type="ECO:0000313" key="9">
    <source>
        <dbReference type="EMBL" id="RST96038.1"/>
    </source>
</evidence>
<gene>
    <name evidence="9" type="ORF">CBF35_06465</name>
</gene>
<dbReference type="SMART" id="SM01217">
    <property type="entry name" value="Fn3_like"/>
    <property type="match status" value="1"/>
</dbReference>
<dbReference type="GO" id="GO:0009251">
    <property type="term" value="P:glucan catabolic process"/>
    <property type="evidence" value="ECO:0007669"/>
    <property type="project" value="TreeGrafter"/>
</dbReference>
<name>A0A429ZQW4_9ENTE</name>
<dbReference type="InterPro" id="IPR036881">
    <property type="entry name" value="Glyco_hydro_3_C_sf"/>
</dbReference>
<reference evidence="9 10" key="1">
    <citation type="submission" date="2017-05" db="EMBL/GenBank/DDBJ databases">
        <title>Vagococcus spp. assemblies.</title>
        <authorList>
            <person name="Gulvik C.A."/>
        </authorList>
    </citation>
    <scope>NUCLEOTIDE SEQUENCE [LARGE SCALE GENOMIC DNA]</scope>
    <source>
        <strain evidence="9 10">NCFB 2777</strain>
    </source>
</reference>
<dbReference type="Pfam" id="PF00933">
    <property type="entry name" value="Glyco_hydro_3"/>
    <property type="match status" value="1"/>
</dbReference>
<dbReference type="SUPFAM" id="SSF51445">
    <property type="entry name" value="(Trans)glycosidases"/>
    <property type="match status" value="1"/>
</dbReference>
<keyword evidence="5 7" id="KW-0378">Hydrolase</keyword>
<proteinExistence type="inferred from homology"/>
<keyword evidence="10" id="KW-1185">Reference proteome</keyword>
<accession>A0A429ZQW4</accession>
<dbReference type="InterPro" id="IPR002772">
    <property type="entry name" value="Glyco_hydro_3_C"/>
</dbReference>
<dbReference type="InterPro" id="IPR017853">
    <property type="entry name" value="GH"/>
</dbReference>
<dbReference type="InterPro" id="IPR013783">
    <property type="entry name" value="Ig-like_fold"/>
</dbReference>
<comment type="caution">
    <text evidence="9">The sequence shown here is derived from an EMBL/GenBank/DDBJ whole genome shotgun (WGS) entry which is preliminary data.</text>
</comment>
<dbReference type="Gene3D" id="3.20.20.300">
    <property type="entry name" value="Glycoside hydrolase, family 3, N-terminal domain"/>
    <property type="match status" value="1"/>
</dbReference>
<dbReference type="Gene3D" id="2.60.40.10">
    <property type="entry name" value="Immunoglobulins"/>
    <property type="match status" value="1"/>
</dbReference>
<evidence type="ECO:0000256" key="1">
    <source>
        <dbReference type="ARBA" id="ARBA00000448"/>
    </source>
</evidence>
<dbReference type="EMBL" id="NGJU01000008">
    <property type="protein sequence ID" value="RST96038.1"/>
    <property type="molecule type" value="Genomic_DNA"/>
</dbReference>
<evidence type="ECO:0000256" key="4">
    <source>
        <dbReference type="ARBA" id="ARBA00022729"/>
    </source>
</evidence>
<evidence type="ECO:0000259" key="8">
    <source>
        <dbReference type="SMART" id="SM01217"/>
    </source>
</evidence>
<evidence type="ECO:0000256" key="6">
    <source>
        <dbReference type="ARBA" id="ARBA00023295"/>
    </source>
</evidence>
<dbReference type="Gene3D" id="3.40.50.1700">
    <property type="entry name" value="Glycoside hydrolase family 3 C-terminal domain"/>
    <property type="match status" value="1"/>
</dbReference>
<dbReference type="InterPro" id="IPR036962">
    <property type="entry name" value="Glyco_hydro_3_N_sf"/>
</dbReference>
<evidence type="ECO:0000256" key="2">
    <source>
        <dbReference type="ARBA" id="ARBA00005336"/>
    </source>
</evidence>
<dbReference type="InterPro" id="IPR051915">
    <property type="entry name" value="Cellulose_Degrad_GH3"/>
</dbReference>
<dbReference type="SUPFAM" id="SSF52279">
    <property type="entry name" value="Beta-D-glucan exohydrolase, C-terminal domain"/>
    <property type="match status" value="1"/>
</dbReference>
<dbReference type="Pfam" id="PF14310">
    <property type="entry name" value="Fn3-like"/>
    <property type="match status" value="1"/>
</dbReference>
<dbReference type="GO" id="GO:0008422">
    <property type="term" value="F:beta-glucosidase activity"/>
    <property type="evidence" value="ECO:0007669"/>
    <property type="project" value="UniProtKB-EC"/>
</dbReference>
<keyword evidence="6 7" id="KW-0326">Glycosidase</keyword>
<evidence type="ECO:0000256" key="3">
    <source>
        <dbReference type="ARBA" id="ARBA00012744"/>
    </source>
</evidence>
<dbReference type="PANTHER" id="PTHR30620:SF16">
    <property type="entry name" value="LYSOSOMAL BETA GLUCOSIDASE"/>
    <property type="match status" value="1"/>
</dbReference>
<dbReference type="OrthoDB" id="9805821at2"/>
<sequence length="720" mass="79110">MENKKLNKLITEMTIAEKVGQLVQLTPLYFDEVEAEGENTGPISEMGMTKEDLSRLGSVLGTHTKDEVMAIQEYHLKHNRLGIPLIFMADVIHGYRTIFPVPLGLAASWNPSLVEEVASLSAIESQEAGVHATFSPMVDLVRDPRWGRVMESMGEDPYLTSQYATAFVKGYQGQAGDLKTNKQKIAACVKHFVGYGAAEAGRDYNTVDISTLNLWQNYLPPFQAAIDAGVKLVMTAFNTVHGVPATANKWLMTDVLKKQLGFAGVVISDWGAVGELIPHGVAADGKQATTKAFKAGVDIDMMTDNYHRHLADLIAKEPSLEVELDQAVLKILELKNELGLFEDPYRGLHEITEEVTFSAEIQSKARRIGAESMVLIENQEQILPLKETETIALIGPKAASHDLLGAWSWIDAPEDAVTIAEGLRSAHEQVTVVPVSSLTELSEPELAQALAAAKKADKVVLALGESSTETGEAASKSTLSLPESQLRLLKAIYDVNQQIVVVLINGRPLELGPIKAFSQGILEAWFPGTQAGHSVADVLLGKINPSGKLPMSFPVNVGQVPIYYNKLTTGRPVREWNRDEKYVSRYMDISNEPLYPFGYGLTYGQIDITEIKQSSQRMTEETNLTFDVTLKNQSTVKTTETLQCYVQTLVAEVARPERELKQFKQVTLEPGEEKTVVIELGVADLNYIHSDLSRQADQGNYDVYLGTDSRGPKVGSFSYN</sequence>
<comment type="catalytic activity">
    <reaction evidence="1">
        <text>Hydrolysis of terminal, non-reducing beta-D-glucosyl residues with release of beta-D-glucose.</text>
        <dbReference type="EC" id="3.2.1.21"/>
    </reaction>
</comment>
<evidence type="ECO:0000313" key="10">
    <source>
        <dbReference type="Proteomes" id="UP000287239"/>
    </source>
</evidence>
<dbReference type="InterPro" id="IPR019800">
    <property type="entry name" value="Glyco_hydro_3_AS"/>
</dbReference>